<keyword evidence="7" id="KW-0963">Cytoplasm</keyword>
<dbReference type="EC" id="2.3.1.234" evidence="7"/>
<comment type="cofactor">
    <cofactor evidence="7">
        <name>Fe(2+)</name>
        <dbReference type="ChEBI" id="CHEBI:29033"/>
    </cofactor>
    <text evidence="7">Binds 1 Fe(2+) ion per subunit.</text>
</comment>
<dbReference type="InterPro" id="IPR043129">
    <property type="entry name" value="ATPase_NBD"/>
</dbReference>
<gene>
    <name evidence="7 9" type="primary">tsaD</name>
    <name evidence="9" type="ORF">AHIS1636_15250</name>
</gene>
<organism evidence="9 10">
    <name type="scientific">Arthrobacter mangrovi</name>
    <dbReference type="NCBI Taxonomy" id="2966350"/>
    <lineage>
        <taxon>Bacteria</taxon>
        <taxon>Bacillati</taxon>
        <taxon>Actinomycetota</taxon>
        <taxon>Actinomycetes</taxon>
        <taxon>Micrococcales</taxon>
        <taxon>Micrococcaceae</taxon>
        <taxon>Arthrobacter</taxon>
    </lineage>
</organism>
<dbReference type="PANTHER" id="PTHR11735">
    <property type="entry name" value="TRNA N6-ADENOSINE THREONYLCARBAMOYLTRANSFERASE"/>
    <property type="match status" value="1"/>
</dbReference>
<dbReference type="InterPro" id="IPR022450">
    <property type="entry name" value="TsaD"/>
</dbReference>
<dbReference type="Pfam" id="PF00814">
    <property type="entry name" value="TsaD"/>
    <property type="match status" value="1"/>
</dbReference>
<dbReference type="Gene3D" id="3.30.420.40">
    <property type="match status" value="2"/>
</dbReference>
<dbReference type="SUPFAM" id="SSF53067">
    <property type="entry name" value="Actin-like ATPase domain"/>
    <property type="match status" value="1"/>
</dbReference>
<comment type="similarity">
    <text evidence="7">Belongs to the KAE1 / TsaD family.</text>
</comment>
<keyword evidence="3 7" id="KW-0479">Metal-binding</keyword>
<dbReference type="NCBIfam" id="TIGR00329">
    <property type="entry name" value="gcp_kae1"/>
    <property type="match status" value="1"/>
</dbReference>
<evidence type="ECO:0000256" key="4">
    <source>
        <dbReference type="ARBA" id="ARBA00023004"/>
    </source>
</evidence>
<dbReference type="InterPro" id="IPR000905">
    <property type="entry name" value="Gcp-like_dom"/>
</dbReference>
<feature type="binding site" evidence="7">
    <location>
        <position position="189"/>
    </location>
    <ligand>
        <name>substrate</name>
    </ligand>
</feature>
<feature type="binding site" evidence="7">
    <location>
        <position position="185"/>
    </location>
    <ligand>
        <name>substrate</name>
    </ligand>
</feature>
<reference evidence="9 10" key="1">
    <citation type="journal article" date="2023" name="Int. J. Syst. Evol. Microbiol.">
        <title>Arthrobacter mangrovi sp. nov., an actinobacterium isolated from the rhizosphere of a mangrove.</title>
        <authorList>
            <person name="Hamada M."/>
            <person name="Saitou S."/>
            <person name="Enomoto N."/>
            <person name="Nanri K."/>
            <person name="Hidaka K."/>
            <person name="Miura T."/>
            <person name="Tamura T."/>
        </authorList>
    </citation>
    <scope>NUCLEOTIDE SEQUENCE [LARGE SCALE GENOMIC DNA]</scope>
    <source>
        <strain evidence="9 10">NBRC 112813</strain>
    </source>
</reference>
<evidence type="ECO:0000256" key="1">
    <source>
        <dbReference type="ARBA" id="ARBA00022679"/>
    </source>
</evidence>
<feature type="binding site" evidence="7">
    <location>
        <position position="290"/>
    </location>
    <ligand>
        <name>substrate</name>
    </ligand>
</feature>
<evidence type="ECO:0000256" key="2">
    <source>
        <dbReference type="ARBA" id="ARBA00022694"/>
    </source>
</evidence>
<dbReference type="PRINTS" id="PR00789">
    <property type="entry name" value="OSIALOPTASE"/>
</dbReference>
<dbReference type="PANTHER" id="PTHR11735:SF6">
    <property type="entry name" value="TRNA N6-ADENOSINE THREONYLCARBAMOYLTRANSFERASE, MITOCHONDRIAL"/>
    <property type="match status" value="1"/>
</dbReference>
<keyword evidence="5 7" id="KW-0012">Acyltransferase</keyword>
<evidence type="ECO:0000313" key="10">
    <source>
        <dbReference type="Proteomes" id="UP001209654"/>
    </source>
</evidence>
<name>A0ABQ5MSW8_9MICC</name>
<evidence type="ECO:0000313" key="9">
    <source>
        <dbReference type="EMBL" id="GLB67086.1"/>
    </source>
</evidence>
<keyword evidence="2 7" id="KW-0819">tRNA processing</keyword>
<feature type="domain" description="Gcp-like" evidence="8">
    <location>
        <begin position="28"/>
        <end position="324"/>
    </location>
</feature>
<dbReference type="InterPro" id="IPR017861">
    <property type="entry name" value="KAE1/TsaD"/>
</dbReference>
<dbReference type="EMBL" id="BRVS01000005">
    <property type="protein sequence ID" value="GLB67086.1"/>
    <property type="molecule type" value="Genomic_DNA"/>
</dbReference>
<keyword evidence="1 7" id="KW-0808">Transferase</keyword>
<evidence type="ECO:0000256" key="7">
    <source>
        <dbReference type="HAMAP-Rule" id="MF_01445"/>
    </source>
</evidence>
<feature type="binding site" evidence="7">
    <location>
        <position position="119"/>
    </location>
    <ligand>
        <name>Fe cation</name>
        <dbReference type="ChEBI" id="CHEBI:24875"/>
    </ligand>
</feature>
<comment type="function">
    <text evidence="7">Required for the formation of a threonylcarbamoyl group on adenosine at position 37 (t(6)A37) in tRNAs that read codons beginning with adenine. Is involved in the transfer of the threonylcarbamoyl moiety of threonylcarbamoyl-AMP (TC-AMP) to the N6 group of A37, together with TsaE and TsaB. TsaD likely plays a direct catalytic role in this reaction.</text>
</comment>
<accession>A0ABQ5MSW8</accession>
<proteinExistence type="inferred from homology"/>
<evidence type="ECO:0000256" key="3">
    <source>
        <dbReference type="ARBA" id="ARBA00022723"/>
    </source>
</evidence>
<keyword evidence="4 7" id="KW-0408">Iron</keyword>
<feature type="binding site" evidence="7">
    <location>
        <position position="115"/>
    </location>
    <ligand>
        <name>Fe cation</name>
        <dbReference type="ChEBI" id="CHEBI:24875"/>
    </ligand>
</feature>
<keyword evidence="10" id="KW-1185">Reference proteome</keyword>
<sequence>MNRTEPLVLGIESSCDETGVGIVRGDTLLTNTVSSSMDEHVRFGGVIPEIASRAHLDAFVPTLQQALDSAGVTLDEVDALAVTSGPGLAGALMVGVCAAKALAVATGKPLFAINHLVAHVGVGLLDGGALPENLGALLVSGGHTEILRVKSITDDVELLGSTIDDAAGEAYDKVARILGLGYPGGPVIDRLAREGNPKAIRFPRGLSQPKYMGTAEAPGPHRYDWSFSGLKTAVARAVEQFEAAGQEVPVADIAASFQEAVVDVITAKAMLACTENGISNLLLGGGVAANSRLRALTEERCAANGITLRVPPISLCTDNGAMVAALGSQIIMAGGEPSGIAFAPDSSMPVTSIHL</sequence>
<evidence type="ECO:0000256" key="6">
    <source>
        <dbReference type="ARBA" id="ARBA00048117"/>
    </source>
</evidence>
<comment type="subcellular location">
    <subcellularLocation>
        <location evidence="7">Cytoplasm</location>
    </subcellularLocation>
</comment>
<evidence type="ECO:0000256" key="5">
    <source>
        <dbReference type="ARBA" id="ARBA00023315"/>
    </source>
</evidence>
<protein>
    <recommendedName>
        <fullName evidence="7">tRNA N6-adenosine threonylcarbamoyltransferase</fullName>
        <ecNumber evidence="7">2.3.1.234</ecNumber>
    </recommendedName>
    <alternativeName>
        <fullName evidence="7">N6-L-threonylcarbamoyladenine synthase</fullName>
        <shortName evidence="7">t(6)A synthase</shortName>
    </alternativeName>
    <alternativeName>
        <fullName evidence="7">t(6)A37 threonylcarbamoyladenosine biosynthesis protein TsaD</fullName>
    </alternativeName>
    <alternativeName>
        <fullName evidence="7">tRNA threonylcarbamoyladenosine biosynthesis protein TsaD</fullName>
    </alternativeName>
</protein>
<comment type="catalytic activity">
    <reaction evidence="6 7">
        <text>L-threonylcarbamoyladenylate + adenosine(37) in tRNA = N(6)-L-threonylcarbamoyladenosine(37) in tRNA + AMP + H(+)</text>
        <dbReference type="Rhea" id="RHEA:37059"/>
        <dbReference type="Rhea" id="RHEA-COMP:10162"/>
        <dbReference type="Rhea" id="RHEA-COMP:10163"/>
        <dbReference type="ChEBI" id="CHEBI:15378"/>
        <dbReference type="ChEBI" id="CHEBI:73682"/>
        <dbReference type="ChEBI" id="CHEBI:74411"/>
        <dbReference type="ChEBI" id="CHEBI:74418"/>
        <dbReference type="ChEBI" id="CHEBI:456215"/>
        <dbReference type="EC" id="2.3.1.234"/>
    </reaction>
</comment>
<feature type="binding site" evidence="7">
    <location>
        <position position="318"/>
    </location>
    <ligand>
        <name>Fe cation</name>
        <dbReference type="ChEBI" id="CHEBI:24875"/>
    </ligand>
</feature>
<feature type="binding site" evidence="7">
    <location>
        <position position="172"/>
    </location>
    <ligand>
        <name>substrate</name>
    </ligand>
</feature>
<dbReference type="RefSeq" id="WP_264795211.1">
    <property type="nucleotide sequence ID" value="NZ_BRVS01000005.1"/>
</dbReference>
<feature type="binding site" evidence="7">
    <location>
        <begin position="138"/>
        <end position="142"/>
    </location>
    <ligand>
        <name>substrate</name>
    </ligand>
</feature>
<comment type="caution">
    <text evidence="9">The sequence shown here is derived from an EMBL/GenBank/DDBJ whole genome shotgun (WGS) entry which is preliminary data.</text>
</comment>
<dbReference type="Proteomes" id="UP001209654">
    <property type="component" value="Unassembled WGS sequence"/>
</dbReference>
<dbReference type="CDD" id="cd24133">
    <property type="entry name" value="ASKHA_NBD_TsaD_bac"/>
    <property type="match status" value="1"/>
</dbReference>
<dbReference type="HAMAP" id="MF_01445">
    <property type="entry name" value="TsaD"/>
    <property type="match status" value="1"/>
</dbReference>
<evidence type="ECO:0000259" key="8">
    <source>
        <dbReference type="Pfam" id="PF00814"/>
    </source>
</evidence>
<dbReference type="NCBIfam" id="TIGR03723">
    <property type="entry name" value="T6A_TsaD_YgjD"/>
    <property type="match status" value="1"/>
</dbReference>